<accession>L9ZSJ9</accession>
<name>L9ZSJ9_NATA2</name>
<evidence type="ECO:0000313" key="1">
    <source>
        <dbReference type="EMBL" id="ELY88153.1"/>
    </source>
</evidence>
<proteinExistence type="predicted"/>
<sequence>MDGRSALVGPNAPIEGKTDASPAVIGGWLALAISARSLLTLAVGRTVWTGEQRTMDATVIRTRV</sequence>
<keyword evidence="2" id="KW-1185">Reference proteome</keyword>
<dbReference type="EMBL" id="AOIK01000018">
    <property type="protein sequence ID" value="ELY88153.1"/>
    <property type="molecule type" value="Genomic_DNA"/>
</dbReference>
<gene>
    <name evidence="1" type="ORF">C485_06595</name>
</gene>
<comment type="caution">
    <text evidence="1">The sequence shown here is derived from an EMBL/GenBank/DDBJ whole genome shotgun (WGS) entry which is preliminary data.</text>
</comment>
<reference evidence="1 2" key="1">
    <citation type="journal article" date="2014" name="PLoS Genet.">
        <title>Phylogenetically driven sequencing of extremely halophilic archaea reveals strategies for static and dynamic osmo-response.</title>
        <authorList>
            <person name="Becker E.A."/>
            <person name="Seitzer P.M."/>
            <person name="Tritt A."/>
            <person name="Larsen D."/>
            <person name="Krusor M."/>
            <person name="Yao A.I."/>
            <person name="Wu D."/>
            <person name="Madern D."/>
            <person name="Eisen J.A."/>
            <person name="Darling A.E."/>
            <person name="Facciotti M.T."/>
        </authorList>
    </citation>
    <scope>NUCLEOTIDE SEQUENCE [LARGE SCALE GENOMIC DNA]</scope>
    <source>
        <strain evidence="1 2">JCM 12890</strain>
    </source>
</reference>
<dbReference type="Proteomes" id="UP000011511">
    <property type="component" value="Unassembled WGS sequence"/>
</dbReference>
<evidence type="ECO:0000313" key="2">
    <source>
        <dbReference type="Proteomes" id="UP000011511"/>
    </source>
</evidence>
<dbReference type="PATRIC" id="fig|1227494.3.peg.1320"/>
<protein>
    <submittedName>
        <fullName evidence="1">Uncharacterized protein</fullName>
    </submittedName>
</protein>
<dbReference type="AlphaFoldDB" id="L9ZSJ9"/>
<organism evidence="1 2">
    <name type="scientific">Natrinema altunense (strain JCM 12890 / CGMCC 1.3731 / AJ2)</name>
    <dbReference type="NCBI Taxonomy" id="1227494"/>
    <lineage>
        <taxon>Archaea</taxon>
        <taxon>Methanobacteriati</taxon>
        <taxon>Methanobacteriota</taxon>
        <taxon>Stenosarchaea group</taxon>
        <taxon>Halobacteria</taxon>
        <taxon>Halobacteriales</taxon>
        <taxon>Natrialbaceae</taxon>
        <taxon>Natrinema</taxon>
    </lineage>
</organism>